<reference evidence="1 2" key="1">
    <citation type="journal article" date="2023" name="Plants (Basel)">
        <title>Bridging the Gap: Combining Genomics and Transcriptomics Approaches to Understand Stylosanthes scabra, an Orphan Legume from the Brazilian Caatinga.</title>
        <authorList>
            <person name="Ferreira-Neto J.R.C."/>
            <person name="da Silva M.D."/>
            <person name="Binneck E."/>
            <person name="de Melo N.F."/>
            <person name="da Silva R.H."/>
            <person name="de Melo A.L.T.M."/>
            <person name="Pandolfi V."/>
            <person name="Bustamante F.O."/>
            <person name="Brasileiro-Vidal A.C."/>
            <person name="Benko-Iseppon A.M."/>
        </authorList>
    </citation>
    <scope>NUCLEOTIDE SEQUENCE [LARGE SCALE GENOMIC DNA]</scope>
    <source>
        <tissue evidence="1">Leaves</tissue>
    </source>
</reference>
<gene>
    <name evidence="1" type="ORF">PIB30_062408</name>
</gene>
<protein>
    <submittedName>
        <fullName evidence="1">Uncharacterized protein</fullName>
    </submittedName>
</protein>
<accession>A0ABU6SM05</accession>
<organism evidence="1 2">
    <name type="scientific">Stylosanthes scabra</name>
    <dbReference type="NCBI Taxonomy" id="79078"/>
    <lineage>
        <taxon>Eukaryota</taxon>
        <taxon>Viridiplantae</taxon>
        <taxon>Streptophyta</taxon>
        <taxon>Embryophyta</taxon>
        <taxon>Tracheophyta</taxon>
        <taxon>Spermatophyta</taxon>
        <taxon>Magnoliopsida</taxon>
        <taxon>eudicotyledons</taxon>
        <taxon>Gunneridae</taxon>
        <taxon>Pentapetalae</taxon>
        <taxon>rosids</taxon>
        <taxon>fabids</taxon>
        <taxon>Fabales</taxon>
        <taxon>Fabaceae</taxon>
        <taxon>Papilionoideae</taxon>
        <taxon>50 kb inversion clade</taxon>
        <taxon>dalbergioids sensu lato</taxon>
        <taxon>Dalbergieae</taxon>
        <taxon>Pterocarpus clade</taxon>
        <taxon>Stylosanthes</taxon>
    </lineage>
</organism>
<dbReference type="Proteomes" id="UP001341840">
    <property type="component" value="Unassembled WGS sequence"/>
</dbReference>
<comment type="caution">
    <text evidence="1">The sequence shown here is derived from an EMBL/GenBank/DDBJ whole genome shotgun (WGS) entry which is preliminary data.</text>
</comment>
<keyword evidence="2" id="KW-1185">Reference proteome</keyword>
<name>A0ABU6SM05_9FABA</name>
<sequence>MPKENHPSPTHVLPLVPSFKEPVVVSPSISSVVDFYFLQHSSQRAQQRHPLFPLSMLSSDKKGCCTSAGDKEAATMATLLLAAVEITILEVPELGLIIFLSQFRDYRARKWCKPIPGLQSPELDSEFYLRQPLCCCAPHIPITPSFLYSHFTPETINLGDFVVVTLYPNGEMGRDSGGIWFRSATPVVF</sequence>
<proteinExistence type="predicted"/>
<evidence type="ECO:0000313" key="2">
    <source>
        <dbReference type="Proteomes" id="UP001341840"/>
    </source>
</evidence>
<evidence type="ECO:0000313" key="1">
    <source>
        <dbReference type="EMBL" id="MED6137159.1"/>
    </source>
</evidence>
<dbReference type="EMBL" id="JASCZI010060994">
    <property type="protein sequence ID" value="MED6137159.1"/>
    <property type="molecule type" value="Genomic_DNA"/>
</dbReference>